<reference evidence="1" key="1">
    <citation type="journal article" date="2021" name="New Phytol.">
        <title>Evolutionary innovations through gain and loss of genes in the ectomycorrhizal Boletales.</title>
        <authorList>
            <person name="Wu G."/>
            <person name="Miyauchi S."/>
            <person name="Morin E."/>
            <person name="Kuo A."/>
            <person name="Drula E."/>
            <person name="Varga T."/>
            <person name="Kohler A."/>
            <person name="Feng B."/>
            <person name="Cao Y."/>
            <person name="Lipzen A."/>
            <person name="Daum C."/>
            <person name="Hundley H."/>
            <person name="Pangilinan J."/>
            <person name="Johnson J."/>
            <person name="Barry K."/>
            <person name="LaButti K."/>
            <person name="Ng V."/>
            <person name="Ahrendt S."/>
            <person name="Min B."/>
            <person name="Choi I.G."/>
            <person name="Park H."/>
            <person name="Plett J.M."/>
            <person name="Magnuson J."/>
            <person name="Spatafora J.W."/>
            <person name="Nagy L.G."/>
            <person name="Henrissat B."/>
            <person name="Grigoriev I.V."/>
            <person name="Yang Z.L."/>
            <person name="Xu J."/>
            <person name="Martin F.M."/>
        </authorList>
    </citation>
    <scope>NUCLEOTIDE SEQUENCE</scope>
    <source>
        <strain evidence="1">ATCC 28755</strain>
    </source>
</reference>
<organism evidence="1 2">
    <name type="scientific">Hygrophoropsis aurantiaca</name>
    <dbReference type="NCBI Taxonomy" id="72124"/>
    <lineage>
        <taxon>Eukaryota</taxon>
        <taxon>Fungi</taxon>
        <taxon>Dikarya</taxon>
        <taxon>Basidiomycota</taxon>
        <taxon>Agaricomycotina</taxon>
        <taxon>Agaricomycetes</taxon>
        <taxon>Agaricomycetidae</taxon>
        <taxon>Boletales</taxon>
        <taxon>Coniophorineae</taxon>
        <taxon>Hygrophoropsidaceae</taxon>
        <taxon>Hygrophoropsis</taxon>
    </lineage>
</organism>
<keyword evidence="2" id="KW-1185">Reference proteome</keyword>
<gene>
    <name evidence="1" type="ORF">BJ138DRAFT_998508</name>
</gene>
<accession>A0ACB8APA8</accession>
<name>A0ACB8APA8_9AGAM</name>
<comment type="caution">
    <text evidence="1">The sequence shown here is derived from an EMBL/GenBank/DDBJ whole genome shotgun (WGS) entry which is preliminary data.</text>
</comment>
<evidence type="ECO:0000313" key="1">
    <source>
        <dbReference type="EMBL" id="KAH7915130.1"/>
    </source>
</evidence>
<protein>
    <submittedName>
        <fullName evidence="1">Uncharacterized protein</fullName>
    </submittedName>
</protein>
<dbReference type="Proteomes" id="UP000790377">
    <property type="component" value="Unassembled WGS sequence"/>
</dbReference>
<proteinExistence type="predicted"/>
<evidence type="ECO:0000313" key="2">
    <source>
        <dbReference type="Proteomes" id="UP000790377"/>
    </source>
</evidence>
<sequence length="2068" mass="231416">MDELVHHCLRELSFDGDLGCDVSRLRDFIIGFYSADATHPQVVDDAFCAFVWSLVVQQPTVRVGTPPVGISSEVYIAPQTSARRKAAAKGEEHIEEAPPTLNLVPDARDKSLEALRAEYGDGLRIAVDPETSFVAITGSHIRPSKLSPMVYSALQLITRGRETGITTVELGKKTKYDQKTCFYVIKQLLDLGLVIKARRGGVGNHSCIHKYFVERSALWKQIHDEEAREKKPAQEESRVQIAEEADSATATTQSGIISFDPIDSRHLSSLPLVRNRIVTLLKASKNYIHASNNLLMTIGFSNPIKTDRRFFQTRLRELIQQGVVERVMVPSNKAEGRTVKCIRLITPDNRQPDDGIIVDTQNPEDDEKEVGLDDVPVKNTQVIANRTIHKQVSDLLEEAGSTGMTLNDICTAMGNFDKRTIELLLTRSTKNVLPPHLSDLGTADVMETFGREHRHRYYTIAAYRSLVSNEQLQDSAKTYGDIDLSKAGEFAAVDASLFYDSEEALHRYQDTFKDKDKVKKTSTAKLKNPKKATNSKKRKRGDESEVDENDGFDGIEAPAPKAKRGRPRKKPRVEGESEVDDIDGSDKMDTPAPKAKKDRPRKQPRDENQRIPDIVSAPTSEPAPTDGDAPKDPRPASIPETKKRGRPSKISVSELGVPRKRGRPPKKKADTDEMIEPGAEDAVAGRSVVAENSMPPPKKRGRAPKKKKQSNEVNDDAIEAPTADSSIVGKLAAMSAQNAMSASSSAVEIQSTTEKRNLSPSSVSERPAKRTKRNRNPGTDQSGGRLNLNISHLRRENEILRVIQILGGIANLHTKDFFDAHLALLETLSQTGEPASAPVGTRIDKRTANATIQSMEERGRIKILKTSVVSPTGASRPACLVYPPETPQESINRFLHELGRTALAPTLQTIKVLDEPMDFGADRSASQRSALPLKLLQMEESRGDNAARAEQLFSLDANVIREVLLTERTTLSQLYGYLVGKAVRIREFHLFTLGLLDQDIPSSWVVSRDHRIIDISCYHRELSLSLFCAFVAVLELNKDILAVLQSEDGRQTSLQHLSPKILASLQVGKARSRSRILDLMDTLRALGLATPLEPTSVEDAEYICPANDAHPTMFKKASLEGWTVATPMTAPQYWHFTGLAPLHLWAVSEFPPYWRDMLVRTRAEGVEYWQELHKVCMDREYAESIVCPTSNNVNGSGTPNTKFARILRRKTSWDPNYMLTWHQKQFLRKQISVSTGHTPLDDEDADAQLQHISHVISVPRQVIVDHLTAESGRIMHEKEKTRRRLKRIEAEEQARQSIEAKAVLQKKAIEAKLQREQDWENLIHHVHPEPLKGTVGIRIRVVRSRFLQSSSTKDAEKWTKEIQDAIKDTQIAAKKIITKAQTQQLRSQDIEVVPSTPPLPIVSNLPEKPVVFLISQQGPPLPPLPSAKSKGKGKAKMVDGVPDQPSQRRGRFQWNREYDELARDTSAIIRARGRDAQKIDLSPFDQIFPPVPRNSVRNRVAHLRENPADDAYMKRLEDRWYALWSQYRGTIHLPDEDPQSLSNFNIIEHIEFLRKHIDKNALRVGFVQHETLFCLPSTVDEISNRFEIMDNTSVNPAWDFLWITQAEEGREKRFVQQAFTKQPDDIPFVSNAGNENVQVAEAALKMVFGTPHEHYDSDIASALLRSAGQQAVSIAIPNLLRRGTLSKLVRDSQKSKPGRTFKISDVNSNAIGGSISRDVFQDACVLEDLSGSQEMEWRDWPLVASDGDVAALLELVSDDKVDFEIDLAHLTTSRSKIDWNSKKADDDDIETGIRIRFDSLYEDEALSSRETSPDLALMDVDSDEVEHGRALNGSTAACKNKGSQGPIDCISCLGAASSVLLSSMHEADSKLAQRVLDLSRAAGPLGLTKSRLLTESGELRDATLEAIYKMTTASLPPVHWVGYNNPVLVSSDHIKEWSVITTESPRTLVFPRRWLDIRGLKVSVLWEAALRAVVGVILFRPGISQASHMNRNLFTELRWRLRAVYDRQEIVEILCYLQREGFAQSCLNVGAPLTPGNHLDMWLSTLEDGEEQQVFWFIQGEEKHWYRV</sequence>
<dbReference type="EMBL" id="MU267604">
    <property type="protein sequence ID" value="KAH7915130.1"/>
    <property type="molecule type" value="Genomic_DNA"/>
</dbReference>